<comment type="caution">
    <text evidence="2">The sequence shown here is derived from an EMBL/GenBank/DDBJ whole genome shotgun (WGS) entry which is preliminary data.</text>
</comment>
<keyword evidence="4" id="KW-1185">Reference proteome</keyword>
<dbReference type="InterPro" id="IPR005097">
    <property type="entry name" value="Sacchrp_dh_NADP-bd"/>
</dbReference>
<dbReference type="PANTHER" id="PTHR43781:SF1">
    <property type="entry name" value="SACCHAROPINE DEHYDROGENASE"/>
    <property type="match status" value="1"/>
</dbReference>
<dbReference type="PANTHER" id="PTHR43781">
    <property type="entry name" value="SACCHAROPINE DEHYDROGENASE"/>
    <property type="match status" value="1"/>
</dbReference>
<reference evidence="2" key="1">
    <citation type="journal article" date="2014" name="Int. J. Syst. Evol. Microbiol.">
        <title>Complete genome sequence of Corynebacterium casei LMG S-19264T (=DSM 44701T), isolated from a smear-ripened cheese.</title>
        <authorList>
            <consortium name="US DOE Joint Genome Institute (JGI-PGF)"/>
            <person name="Walter F."/>
            <person name="Albersmeier A."/>
            <person name="Kalinowski J."/>
            <person name="Ruckert C."/>
        </authorList>
    </citation>
    <scope>NUCLEOTIDE SEQUENCE</scope>
    <source>
        <strain evidence="2">VKM B-1606</strain>
    </source>
</reference>
<sequence>MTKLMIYGATGYTGRMAAERAKAAGLDLVLGGRDGARLSRLAAELGGDHRAFGLEDGPAIDEALSDVQALLNCAGPFMRTAAPLINAAIRSRTHYLDVAAELDSYRLAEELDEAATEAGVMLLPGSGGSVAMLGSLAGHAAARVTTPIRLRVALHVSGAMSRGSAISATENVTGECLERVDGALTGRSPSDLRDFDFGAGPKTCFPVTLPDLVTIWRDTRIPNIETFVHVSGDAFPSGDLTSLSDGPTAEQREANRYQAAVEVTGADGTVVRSVLDTVNGYTFTPMAAVEAARRILSGEVRPGFLTPASLFGDGFAETIADTRIIDM</sequence>
<reference evidence="2" key="3">
    <citation type="submission" date="2023-01" db="EMBL/GenBank/DDBJ databases">
        <authorList>
            <person name="Sun Q."/>
            <person name="Evtushenko L."/>
        </authorList>
    </citation>
    <scope>NUCLEOTIDE SEQUENCE</scope>
    <source>
        <strain evidence="2">VKM B-1606</strain>
    </source>
</reference>
<feature type="domain" description="Saccharopine dehydrogenase NADP binding" evidence="1">
    <location>
        <begin position="5"/>
        <end position="122"/>
    </location>
</feature>
<gene>
    <name evidence="2" type="ORF">GCM10008170_05120</name>
    <name evidence="3" type="ORF">JOD31_001662</name>
</gene>
<accession>A0A9W6MQQ2</accession>
<name>A0A9W6MQQ2_9HYPH</name>
<dbReference type="RefSeq" id="WP_204949869.1">
    <property type="nucleotide sequence ID" value="NZ_BSFF01000001.1"/>
</dbReference>
<evidence type="ECO:0000313" key="4">
    <source>
        <dbReference type="Proteomes" id="UP000758856"/>
    </source>
</evidence>
<reference evidence="3 4" key="2">
    <citation type="submission" date="2021-01" db="EMBL/GenBank/DDBJ databases">
        <title>Genomic Encyclopedia of Type Strains, Phase IV (KMG-IV): sequencing the most valuable type-strain genomes for metagenomic binning, comparative biology and taxonomic classification.</title>
        <authorList>
            <person name="Goeker M."/>
        </authorList>
    </citation>
    <scope>NUCLEOTIDE SEQUENCE [LARGE SCALE GENOMIC DNA]</scope>
    <source>
        <strain evidence="3 4">DSM 6130</strain>
    </source>
</reference>
<dbReference type="Proteomes" id="UP000758856">
    <property type="component" value="Unassembled WGS sequence"/>
</dbReference>
<dbReference type="EMBL" id="JAFBCY010000002">
    <property type="protein sequence ID" value="MBM7851437.1"/>
    <property type="molecule type" value="Genomic_DNA"/>
</dbReference>
<evidence type="ECO:0000313" key="2">
    <source>
        <dbReference type="EMBL" id="GLK54493.1"/>
    </source>
</evidence>
<dbReference type="SUPFAM" id="SSF51735">
    <property type="entry name" value="NAD(P)-binding Rossmann-fold domains"/>
    <property type="match status" value="1"/>
</dbReference>
<protein>
    <submittedName>
        <fullName evidence="2">Membrane protein</fullName>
    </submittedName>
    <submittedName>
        <fullName evidence="3">Short subunit dehydrogenase-like uncharacterized protein</fullName>
    </submittedName>
</protein>
<dbReference type="AlphaFoldDB" id="A0A9W6MQQ2"/>
<evidence type="ECO:0000313" key="3">
    <source>
        <dbReference type="EMBL" id="MBM7851437.1"/>
    </source>
</evidence>
<dbReference type="EMBL" id="BSFF01000001">
    <property type="protein sequence ID" value="GLK54493.1"/>
    <property type="molecule type" value="Genomic_DNA"/>
</dbReference>
<dbReference type="Gene3D" id="3.40.50.720">
    <property type="entry name" value="NAD(P)-binding Rossmann-like Domain"/>
    <property type="match status" value="1"/>
</dbReference>
<dbReference type="Proteomes" id="UP001143400">
    <property type="component" value="Unassembled WGS sequence"/>
</dbReference>
<organism evidence="2 5">
    <name type="scientific">Methylopila capsulata</name>
    <dbReference type="NCBI Taxonomy" id="61654"/>
    <lineage>
        <taxon>Bacteria</taxon>
        <taxon>Pseudomonadati</taxon>
        <taxon>Pseudomonadota</taxon>
        <taxon>Alphaproteobacteria</taxon>
        <taxon>Hyphomicrobiales</taxon>
        <taxon>Methylopilaceae</taxon>
        <taxon>Methylopila</taxon>
    </lineage>
</organism>
<dbReference type="Pfam" id="PF03435">
    <property type="entry name" value="Sacchrp_dh_NADP"/>
    <property type="match status" value="1"/>
</dbReference>
<dbReference type="InterPro" id="IPR036291">
    <property type="entry name" value="NAD(P)-bd_dom_sf"/>
</dbReference>
<evidence type="ECO:0000259" key="1">
    <source>
        <dbReference type="Pfam" id="PF03435"/>
    </source>
</evidence>
<evidence type="ECO:0000313" key="5">
    <source>
        <dbReference type="Proteomes" id="UP001143400"/>
    </source>
</evidence>
<proteinExistence type="predicted"/>